<accession>A0ACB7ZHL6</accession>
<evidence type="ECO:0000313" key="1">
    <source>
        <dbReference type="EMBL" id="KAH7865004.1"/>
    </source>
</evidence>
<gene>
    <name evidence="1" type="ORF">Vadar_001093</name>
</gene>
<keyword evidence="2" id="KW-1185">Reference proteome</keyword>
<reference evidence="1 2" key="1">
    <citation type="journal article" date="2021" name="Hortic Res">
        <title>High-quality reference genome and annotation aids understanding of berry development for evergreen blueberry (Vaccinium darrowii).</title>
        <authorList>
            <person name="Yu J."/>
            <person name="Hulse-Kemp A.M."/>
            <person name="Babiker E."/>
            <person name="Staton M."/>
        </authorList>
    </citation>
    <scope>NUCLEOTIDE SEQUENCE [LARGE SCALE GENOMIC DNA]</scope>
    <source>
        <strain evidence="2">cv. NJ 8807/NJ 8810</strain>
        <tissue evidence="1">Young leaf</tissue>
    </source>
</reference>
<proteinExistence type="predicted"/>
<comment type="caution">
    <text evidence="1">The sequence shown here is derived from an EMBL/GenBank/DDBJ whole genome shotgun (WGS) entry which is preliminary data.</text>
</comment>
<dbReference type="EMBL" id="CM037159">
    <property type="protein sequence ID" value="KAH7865004.1"/>
    <property type="molecule type" value="Genomic_DNA"/>
</dbReference>
<organism evidence="1 2">
    <name type="scientific">Vaccinium darrowii</name>
    <dbReference type="NCBI Taxonomy" id="229202"/>
    <lineage>
        <taxon>Eukaryota</taxon>
        <taxon>Viridiplantae</taxon>
        <taxon>Streptophyta</taxon>
        <taxon>Embryophyta</taxon>
        <taxon>Tracheophyta</taxon>
        <taxon>Spermatophyta</taxon>
        <taxon>Magnoliopsida</taxon>
        <taxon>eudicotyledons</taxon>
        <taxon>Gunneridae</taxon>
        <taxon>Pentapetalae</taxon>
        <taxon>asterids</taxon>
        <taxon>Ericales</taxon>
        <taxon>Ericaceae</taxon>
        <taxon>Vaccinioideae</taxon>
        <taxon>Vaccinieae</taxon>
        <taxon>Vaccinium</taxon>
    </lineage>
</organism>
<protein>
    <submittedName>
        <fullName evidence="1">Uncharacterized protein</fullName>
    </submittedName>
</protein>
<name>A0ACB7ZHL6_9ERIC</name>
<evidence type="ECO:0000313" key="2">
    <source>
        <dbReference type="Proteomes" id="UP000828048"/>
    </source>
</evidence>
<dbReference type="Proteomes" id="UP000828048">
    <property type="component" value="Chromosome 9"/>
</dbReference>
<sequence length="78" mass="8628">MLKKVSRILGSLIKLTGDTHEEVEGHNGMGNEMDASRGILSGTMDKFKMVFETKSSRRTFSLVAAFVIIFLIVYCLTG</sequence>